<organism evidence="2 3">
    <name type="scientific">Faecalimonas umbilicata</name>
    <dbReference type="NCBI Taxonomy" id="1912855"/>
    <lineage>
        <taxon>Bacteria</taxon>
        <taxon>Bacillati</taxon>
        <taxon>Bacillota</taxon>
        <taxon>Clostridia</taxon>
        <taxon>Lachnospirales</taxon>
        <taxon>Lachnospiraceae</taxon>
        <taxon>Faecalimonas</taxon>
    </lineage>
</organism>
<dbReference type="SUPFAM" id="SSF56784">
    <property type="entry name" value="HAD-like"/>
    <property type="match status" value="1"/>
</dbReference>
<protein>
    <submittedName>
        <fullName evidence="1 2">Haloacid dehalogenase</fullName>
    </submittedName>
</protein>
<proteinExistence type="predicted"/>
<dbReference type="RefSeq" id="WP_116442265.1">
    <property type="nucleotide sequence ID" value="NZ_BHEO01000008.1"/>
</dbReference>
<name>A0A4V2UQ85_9FIRM</name>
<dbReference type="GO" id="GO:0006281">
    <property type="term" value="P:DNA repair"/>
    <property type="evidence" value="ECO:0007669"/>
    <property type="project" value="TreeGrafter"/>
</dbReference>
<dbReference type="EMBL" id="BHEO01000008">
    <property type="protein sequence ID" value="GBU06249.1"/>
    <property type="molecule type" value="Genomic_DNA"/>
</dbReference>
<dbReference type="InterPro" id="IPR023214">
    <property type="entry name" value="HAD_sf"/>
</dbReference>
<comment type="caution">
    <text evidence="2">The sequence shown here is derived from an EMBL/GenBank/DDBJ whole genome shotgun (WGS) entry which is preliminary data.</text>
</comment>
<dbReference type="Proteomes" id="UP000702954">
    <property type="component" value="Unassembled WGS sequence"/>
</dbReference>
<evidence type="ECO:0000313" key="1">
    <source>
        <dbReference type="EMBL" id="GBU06249.1"/>
    </source>
</evidence>
<dbReference type="GO" id="GO:0008967">
    <property type="term" value="F:phosphoglycolate phosphatase activity"/>
    <property type="evidence" value="ECO:0007669"/>
    <property type="project" value="TreeGrafter"/>
</dbReference>
<dbReference type="EMBL" id="SLZV01000004">
    <property type="protein sequence ID" value="TCS69297.1"/>
    <property type="molecule type" value="Genomic_DNA"/>
</dbReference>
<dbReference type="InterPro" id="IPR050155">
    <property type="entry name" value="HAD-like_hydrolase_sf"/>
</dbReference>
<evidence type="ECO:0000313" key="2">
    <source>
        <dbReference type="EMBL" id="TCS69297.1"/>
    </source>
</evidence>
<gene>
    <name evidence="2" type="ORF">EDD74_10452</name>
    <name evidence="1" type="ORF">FAEUMB_27900</name>
</gene>
<reference evidence="2 3" key="2">
    <citation type="submission" date="2019-03" db="EMBL/GenBank/DDBJ databases">
        <title>Genomic Encyclopedia of Type Strains, Phase IV (KMG-IV): sequencing the most valuable type-strain genomes for metagenomic binning, comparative biology and taxonomic classification.</title>
        <authorList>
            <person name="Goeker M."/>
        </authorList>
    </citation>
    <scope>NUCLEOTIDE SEQUENCE [LARGE SCALE GENOMIC DNA]</scope>
    <source>
        <strain evidence="2 3">DSM 103426</strain>
    </source>
</reference>
<reference evidence="1 4" key="1">
    <citation type="journal article" date="2018" name="Int. J. Syst. Evol. Microbiol.">
        <title>Draft Genome Sequence of Faecalimonas umbilicata JCM 30896T, an Acetate-Producing Bacterium Isolated from Human Feces.</title>
        <authorList>
            <person name="Sakamoto M."/>
            <person name="Ikeyama N."/>
            <person name="Yuki M."/>
            <person name="Ohkuma M."/>
        </authorList>
    </citation>
    <scope>NUCLEOTIDE SEQUENCE [LARGE SCALE GENOMIC DNA]</scope>
    <source>
        <strain evidence="1 4">EGH7</strain>
    </source>
</reference>
<accession>A0A4V2UQ85</accession>
<dbReference type="Pfam" id="PF13419">
    <property type="entry name" value="HAD_2"/>
    <property type="match status" value="1"/>
</dbReference>
<dbReference type="InterPro" id="IPR036412">
    <property type="entry name" value="HAD-like_sf"/>
</dbReference>
<keyword evidence="2" id="KW-0378">Hydrolase</keyword>
<sequence length="283" mass="32104">MSTIFDSFERKHDFLICVDSDGCAMDTMDIKHFRCFGPCMIEVWGLHAHEQELLARWNEVNLYTMTRGINRFKGLAIALKEAEETYDDVQIDDLETFLRWTETTKELSNRAIEEVLAQKESKSLRMALEWSERVNVAIKNLPEEENLPFEGAKAGLAAAHAAADVAIVSSANAGAVREEWTRHNLIEHTDIMLAQDAGTKAYCIGQLLQKGYEKAHVLMIGDAPGDQKAAEDNGVLYYPILVKKEKSSWERFLSEGLEKFLSGTYSGKYQEERINEFQKNLSE</sequence>
<evidence type="ECO:0000313" key="4">
    <source>
        <dbReference type="Proteomes" id="UP000702954"/>
    </source>
</evidence>
<dbReference type="AlphaFoldDB" id="A0A4V2UQ85"/>
<evidence type="ECO:0000313" key="3">
    <source>
        <dbReference type="Proteomes" id="UP000294613"/>
    </source>
</evidence>
<dbReference type="PANTHER" id="PTHR43434">
    <property type="entry name" value="PHOSPHOGLYCOLATE PHOSPHATASE"/>
    <property type="match status" value="1"/>
</dbReference>
<dbReference type="Proteomes" id="UP000294613">
    <property type="component" value="Unassembled WGS sequence"/>
</dbReference>
<keyword evidence="4" id="KW-1185">Reference proteome</keyword>
<dbReference type="InterPro" id="IPR041492">
    <property type="entry name" value="HAD_2"/>
</dbReference>
<dbReference type="PANTHER" id="PTHR43434:SF1">
    <property type="entry name" value="PHOSPHOGLYCOLATE PHOSPHATASE"/>
    <property type="match status" value="1"/>
</dbReference>
<dbReference type="Gene3D" id="3.40.50.1000">
    <property type="entry name" value="HAD superfamily/HAD-like"/>
    <property type="match status" value="1"/>
</dbReference>